<evidence type="ECO:0000256" key="3">
    <source>
        <dbReference type="ARBA" id="ARBA00022989"/>
    </source>
</evidence>
<sequence length="185" mass="19118">MEQFNLVDGGVAAVVLISALLAYSRGLVREVLSIAGWIIAAIAAFFFAPTVEPIISELPVLRDIIGDSCQLAILSAFAAVFVVALVIVSLFSPLLSGSVQNSALGPVDSGLGLLFGVARGLLLVAVAFIILEQVPVGADIQTMVAEAASQGLLASIQDALVAALPTEMPPQITQSYEQLLGRCGE</sequence>
<evidence type="ECO:0000256" key="1">
    <source>
        <dbReference type="ARBA" id="ARBA00004141"/>
    </source>
</evidence>
<dbReference type="KEGG" id="poz:I0K15_18530"/>
<accession>A0A7S9LRG4</accession>
<keyword evidence="2 5" id="KW-0812">Transmembrane</keyword>
<dbReference type="EMBL" id="CP064942">
    <property type="protein sequence ID" value="QPH53749.1"/>
    <property type="molecule type" value="Genomic_DNA"/>
</dbReference>
<dbReference type="InterPro" id="IPR052719">
    <property type="entry name" value="CvpA-like"/>
</dbReference>
<organism evidence="6 7">
    <name type="scientific">Pontivivens ytuae</name>
    <dbReference type="NCBI Taxonomy" id="2789856"/>
    <lineage>
        <taxon>Bacteria</taxon>
        <taxon>Pseudomonadati</taxon>
        <taxon>Pseudomonadota</taxon>
        <taxon>Alphaproteobacteria</taxon>
        <taxon>Rhodobacterales</taxon>
        <taxon>Paracoccaceae</taxon>
        <taxon>Pontivivens</taxon>
    </lineage>
</organism>
<dbReference type="PANTHER" id="PTHR36926:SF1">
    <property type="entry name" value="COLICIN V PRODUCTION PROTEIN"/>
    <property type="match status" value="1"/>
</dbReference>
<comment type="subcellular location">
    <subcellularLocation>
        <location evidence="1">Membrane</location>
        <topology evidence="1">Multi-pass membrane protein</topology>
    </subcellularLocation>
</comment>
<feature type="transmembrane region" description="Helical" evidence="5">
    <location>
        <begin position="111"/>
        <end position="131"/>
    </location>
</feature>
<feature type="transmembrane region" description="Helical" evidence="5">
    <location>
        <begin position="6"/>
        <end position="24"/>
    </location>
</feature>
<reference evidence="6 7" key="1">
    <citation type="submission" date="2020-11" db="EMBL/GenBank/DDBJ databases">
        <title>Description of Pontivivens ytuae sp. nov. isolated from deep sea sediment of Mariana Trench.</title>
        <authorList>
            <person name="Wang Z."/>
            <person name="Sun Q.-L."/>
            <person name="Xu X.-D."/>
            <person name="Tang Y.-Z."/>
            <person name="Zhang J."/>
        </authorList>
    </citation>
    <scope>NUCLEOTIDE SEQUENCE [LARGE SCALE GENOMIC DNA]</scope>
    <source>
        <strain evidence="6 7">MT2928</strain>
    </source>
</reference>
<protein>
    <submittedName>
        <fullName evidence="6">CvpA family protein</fullName>
    </submittedName>
</protein>
<gene>
    <name evidence="6" type="ORF">I0K15_18530</name>
</gene>
<keyword evidence="3 5" id="KW-1133">Transmembrane helix</keyword>
<dbReference type="GO" id="GO:0016020">
    <property type="term" value="C:membrane"/>
    <property type="evidence" value="ECO:0007669"/>
    <property type="project" value="UniProtKB-SubCell"/>
</dbReference>
<evidence type="ECO:0000313" key="6">
    <source>
        <dbReference type="EMBL" id="QPH53749.1"/>
    </source>
</evidence>
<keyword evidence="7" id="KW-1185">Reference proteome</keyword>
<name>A0A7S9LRG4_9RHOB</name>
<feature type="transmembrane region" description="Helical" evidence="5">
    <location>
        <begin position="71"/>
        <end position="91"/>
    </location>
</feature>
<proteinExistence type="predicted"/>
<dbReference type="AlphaFoldDB" id="A0A7S9LRG4"/>
<evidence type="ECO:0000256" key="5">
    <source>
        <dbReference type="SAM" id="Phobius"/>
    </source>
</evidence>
<dbReference type="PANTHER" id="PTHR36926">
    <property type="entry name" value="COLICIN V PRODUCTION PROTEIN"/>
    <property type="match status" value="1"/>
</dbReference>
<dbReference type="Proteomes" id="UP000594800">
    <property type="component" value="Chromosome"/>
</dbReference>
<dbReference type="RefSeq" id="WP_196102958.1">
    <property type="nucleotide sequence ID" value="NZ_CP064942.1"/>
</dbReference>
<evidence type="ECO:0000313" key="7">
    <source>
        <dbReference type="Proteomes" id="UP000594800"/>
    </source>
</evidence>
<evidence type="ECO:0000256" key="2">
    <source>
        <dbReference type="ARBA" id="ARBA00022692"/>
    </source>
</evidence>
<dbReference type="InterPro" id="IPR003825">
    <property type="entry name" value="Colicin-V_CvpA"/>
</dbReference>
<evidence type="ECO:0000256" key="4">
    <source>
        <dbReference type="ARBA" id="ARBA00023136"/>
    </source>
</evidence>
<keyword evidence="4 5" id="KW-0472">Membrane</keyword>
<dbReference type="GO" id="GO:0009403">
    <property type="term" value="P:toxin biosynthetic process"/>
    <property type="evidence" value="ECO:0007669"/>
    <property type="project" value="InterPro"/>
</dbReference>
<dbReference type="Pfam" id="PF02674">
    <property type="entry name" value="Colicin_V"/>
    <property type="match status" value="1"/>
</dbReference>
<feature type="transmembrane region" description="Helical" evidence="5">
    <location>
        <begin position="31"/>
        <end position="51"/>
    </location>
</feature>